<keyword evidence="3" id="KW-0813">Transport</keyword>
<keyword evidence="7 8" id="KW-0472">Membrane</keyword>
<feature type="domain" description="ABC transmembrane type-1" evidence="9">
    <location>
        <begin position="86"/>
        <end position="292"/>
    </location>
</feature>
<dbReference type="CDD" id="cd06261">
    <property type="entry name" value="TM_PBP2"/>
    <property type="match status" value="1"/>
</dbReference>
<feature type="transmembrane region" description="Helical" evidence="8">
    <location>
        <begin position="228"/>
        <end position="249"/>
    </location>
</feature>
<proteinExistence type="inferred from homology"/>
<evidence type="ECO:0000256" key="5">
    <source>
        <dbReference type="ARBA" id="ARBA00022692"/>
    </source>
</evidence>
<dbReference type="SUPFAM" id="SSF161098">
    <property type="entry name" value="MetI-like"/>
    <property type="match status" value="1"/>
</dbReference>
<evidence type="ECO:0000256" key="6">
    <source>
        <dbReference type="ARBA" id="ARBA00022989"/>
    </source>
</evidence>
<keyword evidence="6 8" id="KW-1133">Transmembrane helix</keyword>
<evidence type="ECO:0000256" key="8">
    <source>
        <dbReference type="SAM" id="Phobius"/>
    </source>
</evidence>
<dbReference type="InterPro" id="IPR000515">
    <property type="entry name" value="MetI-like"/>
</dbReference>
<dbReference type="GO" id="GO:0055085">
    <property type="term" value="P:transmembrane transport"/>
    <property type="evidence" value="ECO:0007669"/>
    <property type="project" value="InterPro"/>
</dbReference>
<accession>A0A6J5IPH0</accession>
<evidence type="ECO:0000256" key="7">
    <source>
        <dbReference type="ARBA" id="ARBA00023136"/>
    </source>
</evidence>
<comment type="subcellular location">
    <subcellularLocation>
        <location evidence="1">Cell membrane</location>
        <topology evidence="1">Multi-pass membrane protein</topology>
    </subcellularLocation>
</comment>
<feature type="transmembrane region" description="Helical" evidence="8">
    <location>
        <begin position="92"/>
        <end position="111"/>
    </location>
</feature>
<evidence type="ECO:0000256" key="1">
    <source>
        <dbReference type="ARBA" id="ARBA00004651"/>
    </source>
</evidence>
<evidence type="ECO:0000256" key="4">
    <source>
        <dbReference type="ARBA" id="ARBA00022475"/>
    </source>
</evidence>
<evidence type="ECO:0000259" key="9">
    <source>
        <dbReference type="PROSITE" id="PS50928"/>
    </source>
</evidence>
<reference evidence="10 11" key="1">
    <citation type="submission" date="2020-04" db="EMBL/GenBank/DDBJ databases">
        <authorList>
            <person name="Depoorter E."/>
        </authorList>
    </citation>
    <scope>NUCLEOTIDE SEQUENCE [LARGE SCALE GENOMIC DNA]</scope>
    <source>
        <strain evidence="10 11">BCC0217</strain>
    </source>
</reference>
<feature type="transmembrane region" description="Helical" evidence="8">
    <location>
        <begin position="35"/>
        <end position="59"/>
    </location>
</feature>
<gene>
    <name evidence="10" type="ORF">BLA3211_01307</name>
</gene>
<dbReference type="AlphaFoldDB" id="A0A6J5IPH0"/>
<sequence>MKDATVMMHPMPAGAGGAENQAALARSRLVEQLRLGALMVPALLVVLVVLVAPILWLGWQSLFDLSGMLTLSNYTRLLTPVYRHAFVSTFEMSALVTALVLLLGYPLAYLLSQLPARIASICMVFVVLPFWTSTLVRTYAWMVLLQRTGLINTWLTSTGLIDHPLQLVNNFTGTAIGMTHVMLPCLVLPLYGAMKAIDPVYMRAAANCGATPVQSFWQAYFPMTVPGLSAGIVLVFVLCLGFYVTPALLGGGRVNMLSMQIQSDVAMSGDPGAASALGIVLVILTMVVLAAIGRLFGIERMYGGK</sequence>
<dbReference type="InterPro" id="IPR035906">
    <property type="entry name" value="MetI-like_sf"/>
</dbReference>
<evidence type="ECO:0000256" key="3">
    <source>
        <dbReference type="ARBA" id="ARBA00022448"/>
    </source>
</evidence>
<feature type="transmembrane region" description="Helical" evidence="8">
    <location>
        <begin position="171"/>
        <end position="193"/>
    </location>
</feature>
<dbReference type="PROSITE" id="PS50928">
    <property type="entry name" value="ABC_TM1"/>
    <property type="match status" value="1"/>
</dbReference>
<name>A0A6J5IPH0_9BURK</name>
<dbReference type="PANTHER" id="PTHR42929:SF5">
    <property type="entry name" value="ABC TRANSPORTER PERMEASE PROTEIN"/>
    <property type="match status" value="1"/>
</dbReference>
<protein>
    <submittedName>
        <fullName evidence="10">Binding-protein-dependent transport system inner membrane protein</fullName>
    </submittedName>
</protein>
<evidence type="ECO:0000313" key="11">
    <source>
        <dbReference type="Proteomes" id="UP000494301"/>
    </source>
</evidence>
<organism evidence="10 11">
    <name type="scientific">Burkholderia aenigmatica</name>
    <dbReference type="NCBI Taxonomy" id="2015348"/>
    <lineage>
        <taxon>Bacteria</taxon>
        <taxon>Pseudomonadati</taxon>
        <taxon>Pseudomonadota</taxon>
        <taxon>Betaproteobacteria</taxon>
        <taxon>Burkholderiales</taxon>
        <taxon>Burkholderiaceae</taxon>
        <taxon>Burkholderia</taxon>
        <taxon>Burkholderia cepacia complex</taxon>
    </lineage>
</organism>
<feature type="transmembrane region" description="Helical" evidence="8">
    <location>
        <begin position="273"/>
        <end position="296"/>
    </location>
</feature>
<dbReference type="Gene3D" id="1.10.3720.10">
    <property type="entry name" value="MetI-like"/>
    <property type="match status" value="1"/>
</dbReference>
<dbReference type="EMBL" id="CABWIL020000004">
    <property type="protein sequence ID" value="CAB3961615.1"/>
    <property type="molecule type" value="Genomic_DNA"/>
</dbReference>
<evidence type="ECO:0000256" key="2">
    <source>
        <dbReference type="ARBA" id="ARBA00007069"/>
    </source>
</evidence>
<dbReference type="PANTHER" id="PTHR42929">
    <property type="entry name" value="INNER MEMBRANE ABC TRANSPORTER PERMEASE PROTEIN YDCU-RELATED-RELATED"/>
    <property type="match status" value="1"/>
</dbReference>
<keyword evidence="4" id="KW-1003">Cell membrane</keyword>
<feature type="transmembrane region" description="Helical" evidence="8">
    <location>
        <begin position="118"/>
        <end position="140"/>
    </location>
</feature>
<dbReference type="GO" id="GO:0005886">
    <property type="term" value="C:plasma membrane"/>
    <property type="evidence" value="ECO:0007669"/>
    <property type="project" value="UniProtKB-SubCell"/>
</dbReference>
<dbReference type="Proteomes" id="UP000494301">
    <property type="component" value="Unassembled WGS sequence"/>
</dbReference>
<dbReference type="RefSeq" id="WP_205185668.1">
    <property type="nucleotide sequence ID" value="NZ_CABWIL020000004.1"/>
</dbReference>
<evidence type="ECO:0000313" key="10">
    <source>
        <dbReference type="EMBL" id="CAB3961615.1"/>
    </source>
</evidence>
<keyword evidence="5 8" id="KW-0812">Transmembrane</keyword>
<comment type="similarity">
    <text evidence="2">Belongs to the binding-protein-dependent transport system permease family. CysTW subfamily.</text>
</comment>